<dbReference type="InterPro" id="IPR032675">
    <property type="entry name" value="LRR_dom_sf"/>
</dbReference>
<dbReference type="AlphaFoldDB" id="A0AAD7BBC0"/>
<organism evidence="1 2">
    <name type="scientific">Roridomyces roridus</name>
    <dbReference type="NCBI Taxonomy" id="1738132"/>
    <lineage>
        <taxon>Eukaryota</taxon>
        <taxon>Fungi</taxon>
        <taxon>Dikarya</taxon>
        <taxon>Basidiomycota</taxon>
        <taxon>Agaricomycotina</taxon>
        <taxon>Agaricomycetes</taxon>
        <taxon>Agaricomycetidae</taxon>
        <taxon>Agaricales</taxon>
        <taxon>Marasmiineae</taxon>
        <taxon>Mycenaceae</taxon>
        <taxon>Roridomyces</taxon>
    </lineage>
</organism>
<comment type="caution">
    <text evidence="1">The sequence shown here is derived from an EMBL/GenBank/DDBJ whole genome shotgun (WGS) entry which is preliminary data.</text>
</comment>
<proteinExistence type="predicted"/>
<sequence>MPLANDPDLVLSGAAAREIISQCPALRVCHLTLRDREDSSVSVPGDNIEHTSLHTLYLHATWDSTVAFTMRQLFTRLSLPGLRKFKLTGSSPLPPENPMRYFTPFLAAAPHLESLHATCDLFLQTGWLDFLRGLNSLQRLTLDYPSSLDDGFLDHLQWTGADSCCPALRELAITSDCTFSDAAVLRFVRSRMLAGSGRGLERFEAYFGDGVVSSIDIRAAIQPLVDAGYAPPVLCLEYPQLGLAPSYSPWDGVESIPWNKEDA</sequence>
<evidence type="ECO:0000313" key="2">
    <source>
        <dbReference type="Proteomes" id="UP001221142"/>
    </source>
</evidence>
<keyword evidence="2" id="KW-1185">Reference proteome</keyword>
<name>A0AAD7BBC0_9AGAR</name>
<dbReference type="SUPFAM" id="SSF52047">
    <property type="entry name" value="RNI-like"/>
    <property type="match status" value="1"/>
</dbReference>
<dbReference type="EMBL" id="JARKIF010000024">
    <property type="protein sequence ID" value="KAJ7615511.1"/>
    <property type="molecule type" value="Genomic_DNA"/>
</dbReference>
<evidence type="ECO:0000313" key="1">
    <source>
        <dbReference type="EMBL" id="KAJ7615511.1"/>
    </source>
</evidence>
<dbReference type="Proteomes" id="UP001221142">
    <property type="component" value="Unassembled WGS sequence"/>
</dbReference>
<dbReference type="Gene3D" id="3.80.10.10">
    <property type="entry name" value="Ribonuclease Inhibitor"/>
    <property type="match status" value="1"/>
</dbReference>
<reference evidence="1" key="1">
    <citation type="submission" date="2023-03" db="EMBL/GenBank/DDBJ databases">
        <title>Massive genome expansion in bonnet fungi (Mycena s.s.) driven by repeated elements and novel gene families across ecological guilds.</title>
        <authorList>
            <consortium name="Lawrence Berkeley National Laboratory"/>
            <person name="Harder C.B."/>
            <person name="Miyauchi S."/>
            <person name="Viragh M."/>
            <person name="Kuo A."/>
            <person name="Thoen E."/>
            <person name="Andreopoulos B."/>
            <person name="Lu D."/>
            <person name="Skrede I."/>
            <person name="Drula E."/>
            <person name="Henrissat B."/>
            <person name="Morin E."/>
            <person name="Kohler A."/>
            <person name="Barry K."/>
            <person name="LaButti K."/>
            <person name="Morin E."/>
            <person name="Salamov A."/>
            <person name="Lipzen A."/>
            <person name="Mereny Z."/>
            <person name="Hegedus B."/>
            <person name="Baldrian P."/>
            <person name="Stursova M."/>
            <person name="Weitz H."/>
            <person name="Taylor A."/>
            <person name="Grigoriev I.V."/>
            <person name="Nagy L.G."/>
            <person name="Martin F."/>
            <person name="Kauserud H."/>
        </authorList>
    </citation>
    <scope>NUCLEOTIDE SEQUENCE</scope>
    <source>
        <strain evidence="1">9284</strain>
    </source>
</reference>
<gene>
    <name evidence="1" type="ORF">FB45DRAFT_935867</name>
</gene>
<accession>A0AAD7BBC0</accession>
<protein>
    <submittedName>
        <fullName evidence="1">Uncharacterized protein</fullName>
    </submittedName>
</protein>